<comment type="caution">
    <text evidence="4">The sequence shown here is derived from an EMBL/GenBank/DDBJ whole genome shotgun (WGS) entry which is preliminary data.</text>
</comment>
<feature type="compositionally biased region" description="Polar residues" evidence="1">
    <location>
        <begin position="117"/>
        <end position="126"/>
    </location>
</feature>
<feature type="transmembrane region" description="Helical" evidence="2">
    <location>
        <begin position="73"/>
        <end position="96"/>
    </location>
</feature>
<keyword evidence="2" id="KW-1133">Transmembrane helix</keyword>
<dbReference type="SUPFAM" id="SSF50370">
    <property type="entry name" value="Ricin B-like lectins"/>
    <property type="match status" value="1"/>
</dbReference>
<dbReference type="InterPro" id="IPR035992">
    <property type="entry name" value="Ricin_B-like_lectins"/>
</dbReference>
<keyword evidence="2" id="KW-0472">Membrane</keyword>
<keyword evidence="2" id="KW-0812">Transmembrane</keyword>
<evidence type="ECO:0000259" key="3">
    <source>
        <dbReference type="SMART" id="SM00458"/>
    </source>
</evidence>
<reference evidence="5" key="1">
    <citation type="journal article" date="2019" name="Int. J. Syst. Evol. Microbiol.">
        <title>The Global Catalogue of Microorganisms (GCM) 10K type strain sequencing project: providing services to taxonomists for standard genome sequencing and annotation.</title>
        <authorList>
            <consortium name="The Broad Institute Genomics Platform"/>
            <consortium name="The Broad Institute Genome Sequencing Center for Infectious Disease"/>
            <person name="Wu L."/>
            <person name="Ma J."/>
        </authorList>
    </citation>
    <scope>NUCLEOTIDE SEQUENCE [LARGE SCALE GENOMIC DNA]</scope>
    <source>
        <strain evidence="5">JCM 31037</strain>
    </source>
</reference>
<organism evidence="4 5">
    <name type="scientific">Micromonospora sonneratiae</name>
    <dbReference type="NCBI Taxonomy" id="1184706"/>
    <lineage>
        <taxon>Bacteria</taxon>
        <taxon>Bacillati</taxon>
        <taxon>Actinomycetota</taxon>
        <taxon>Actinomycetes</taxon>
        <taxon>Micromonosporales</taxon>
        <taxon>Micromonosporaceae</taxon>
        <taxon>Micromonospora</taxon>
    </lineage>
</organism>
<gene>
    <name evidence="4" type="ORF">ACFQ4H_11215</name>
</gene>
<dbReference type="PROSITE" id="PS50231">
    <property type="entry name" value="RICIN_B_LECTIN"/>
    <property type="match status" value="1"/>
</dbReference>
<dbReference type="InterPro" id="IPR000772">
    <property type="entry name" value="Ricin_B_lectin"/>
</dbReference>
<evidence type="ECO:0000256" key="2">
    <source>
        <dbReference type="SAM" id="Phobius"/>
    </source>
</evidence>
<proteinExistence type="predicted"/>
<feature type="domain" description="Ricin B lectin" evidence="3">
    <location>
        <begin position="136"/>
        <end position="286"/>
    </location>
</feature>
<accession>A0ABW3YDH1</accession>
<dbReference type="Proteomes" id="UP001597260">
    <property type="component" value="Unassembled WGS sequence"/>
</dbReference>
<dbReference type="Pfam" id="PF00652">
    <property type="entry name" value="Ricin_B_lectin"/>
    <property type="match status" value="1"/>
</dbReference>
<evidence type="ECO:0000313" key="4">
    <source>
        <dbReference type="EMBL" id="MFD1321656.1"/>
    </source>
</evidence>
<feature type="compositionally biased region" description="Basic and acidic residues" evidence="1">
    <location>
        <begin position="99"/>
        <end position="114"/>
    </location>
</feature>
<evidence type="ECO:0000256" key="1">
    <source>
        <dbReference type="SAM" id="MobiDB-lite"/>
    </source>
</evidence>
<dbReference type="Gene3D" id="2.80.10.50">
    <property type="match status" value="1"/>
</dbReference>
<feature type="region of interest" description="Disordered" evidence="1">
    <location>
        <begin position="36"/>
        <end position="68"/>
    </location>
</feature>
<name>A0ABW3YDH1_9ACTN</name>
<feature type="compositionally biased region" description="Basic and acidic residues" evidence="1">
    <location>
        <begin position="55"/>
        <end position="68"/>
    </location>
</feature>
<evidence type="ECO:0000313" key="5">
    <source>
        <dbReference type="Proteomes" id="UP001597260"/>
    </source>
</evidence>
<feature type="region of interest" description="Disordered" evidence="1">
    <location>
        <begin position="96"/>
        <end position="130"/>
    </location>
</feature>
<sequence>MGHYSPTDCTIALLVHVVRSVYSTSTVDVRIFGEDSVRPSHNNLPSCSPNSSEPPSDKPPQRRREPWTRKEKIAAGAVAATLLTAVPAVITLVSGFTPNDERSKGSAEASRKPSGEPSETPSNTAPSKPLTELISRHLITVTNPKNGTTMCVDDKFNRGQNGDVIQLWPCDYFGETEGQLWTLHSDNTVRVLGKCLDIVNNSTEKHARLQLWDCNDDGGKRWIYTDDNQLKNLQSGLCLDVPEAKMEKAAALEIYDCLYHSPQAAADAATPPTAGRPFWTQKWHFVKPSGR</sequence>
<feature type="compositionally biased region" description="Low complexity" evidence="1">
    <location>
        <begin position="39"/>
        <end position="54"/>
    </location>
</feature>
<dbReference type="SMART" id="SM00458">
    <property type="entry name" value="RICIN"/>
    <property type="match status" value="1"/>
</dbReference>
<protein>
    <submittedName>
        <fullName evidence="4">Ricin-type beta-trefoil lectin domain protein</fullName>
    </submittedName>
</protein>
<dbReference type="EMBL" id="JBHTMP010000013">
    <property type="protein sequence ID" value="MFD1321656.1"/>
    <property type="molecule type" value="Genomic_DNA"/>
</dbReference>
<keyword evidence="5" id="KW-1185">Reference proteome</keyword>